<feature type="transmembrane region" description="Helical" evidence="1">
    <location>
        <begin position="103"/>
        <end position="126"/>
    </location>
</feature>
<dbReference type="RefSeq" id="WP_219874607.1">
    <property type="nucleotide sequence ID" value="NZ_JAHZIJ010000023.1"/>
</dbReference>
<protein>
    <submittedName>
        <fullName evidence="2">ABC transporter permease</fullName>
    </submittedName>
</protein>
<name>A0ABS7DBU2_9BACL</name>
<feature type="transmembrane region" description="Helical" evidence="1">
    <location>
        <begin position="59"/>
        <end position="82"/>
    </location>
</feature>
<keyword evidence="1" id="KW-1133">Transmembrane helix</keyword>
<accession>A0ABS7DBU2</accession>
<feature type="transmembrane region" description="Helical" evidence="1">
    <location>
        <begin position="174"/>
        <end position="194"/>
    </location>
</feature>
<organism evidence="2 3">
    <name type="scientific">Paenibacillus oenotherae</name>
    <dbReference type="NCBI Taxonomy" id="1435645"/>
    <lineage>
        <taxon>Bacteria</taxon>
        <taxon>Bacillati</taxon>
        <taxon>Bacillota</taxon>
        <taxon>Bacilli</taxon>
        <taxon>Bacillales</taxon>
        <taxon>Paenibacillaceae</taxon>
        <taxon>Paenibacillus</taxon>
    </lineage>
</organism>
<dbReference type="PANTHER" id="PTHR37305">
    <property type="entry name" value="INTEGRAL MEMBRANE PROTEIN-RELATED"/>
    <property type="match status" value="1"/>
</dbReference>
<dbReference type="PANTHER" id="PTHR37305:SF1">
    <property type="entry name" value="MEMBRANE PROTEIN"/>
    <property type="match status" value="1"/>
</dbReference>
<keyword evidence="3" id="KW-1185">Reference proteome</keyword>
<sequence>MFSLTANIRNEMHKWWLHRKTKWFLLAIVLLPVGFAWLIANVQVSMGISAIIGTDFPLIMLGLLTTILLPLYLFMTAADSFSGESAARTMKIVLVRPITRSKIFASKVISLIVIAIITLAGGWLASLLSGLFLENSWSLSGIWDGAAAYMVALVPMAVVAIFAALVAQWFQSSTTAIILCIAIYGALKLLPYLLPQASVWSPFAYTDWYSMWLGNGVSFMKLFSVFVFLLSCSIIVYMAGLLQFARRQY</sequence>
<evidence type="ECO:0000313" key="2">
    <source>
        <dbReference type="EMBL" id="MBW7477355.1"/>
    </source>
</evidence>
<comment type="caution">
    <text evidence="2">The sequence shown here is derived from an EMBL/GenBank/DDBJ whole genome shotgun (WGS) entry which is preliminary data.</text>
</comment>
<keyword evidence="1" id="KW-0812">Transmembrane</keyword>
<feature type="transmembrane region" description="Helical" evidence="1">
    <location>
        <begin position="21"/>
        <end position="39"/>
    </location>
</feature>
<gene>
    <name evidence="2" type="ORF">K0T92_21785</name>
</gene>
<evidence type="ECO:0000256" key="1">
    <source>
        <dbReference type="SAM" id="Phobius"/>
    </source>
</evidence>
<feature type="transmembrane region" description="Helical" evidence="1">
    <location>
        <begin position="222"/>
        <end position="245"/>
    </location>
</feature>
<dbReference type="Proteomes" id="UP000812277">
    <property type="component" value="Unassembled WGS sequence"/>
</dbReference>
<keyword evidence="1" id="KW-0472">Membrane</keyword>
<proteinExistence type="predicted"/>
<evidence type="ECO:0000313" key="3">
    <source>
        <dbReference type="Proteomes" id="UP000812277"/>
    </source>
</evidence>
<dbReference type="Pfam" id="PF12730">
    <property type="entry name" value="ABC2_membrane_4"/>
    <property type="match status" value="1"/>
</dbReference>
<dbReference type="EMBL" id="JAHZIJ010000023">
    <property type="protein sequence ID" value="MBW7477355.1"/>
    <property type="molecule type" value="Genomic_DNA"/>
</dbReference>
<reference evidence="2 3" key="1">
    <citation type="submission" date="2021-07" db="EMBL/GenBank/DDBJ databases">
        <title>Paenibacillus radiodurans sp. nov., isolated from the southeastern edge of Tengger Desert.</title>
        <authorList>
            <person name="Zhang G."/>
        </authorList>
    </citation>
    <scope>NUCLEOTIDE SEQUENCE [LARGE SCALE GENOMIC DNA]</scope>
    <source>
        <strain evidence="2 3">DT7-4</strain>
    </source>
</reference>
<feature type="transmembrane region" description="Helical" evidence="1">
    <location>
        <begin position="146"/>
        <end position="167"/>
    </location>
</feature>